<sequence length="166" mass="18182">MVGVGSVVPRLYLSVYNWVVFFGWAQVLYYLTFALLLKSGHEAIYATVEQPLQFAQTDRQTAAFMEEQDDLAFCLGKIGKQIKQGEKQPEKQPRKCKSMDPCPALRKLAAFLPDVDEFDKNARLDRSMTSPRAARSPPAGAAASPTSPPSRRSTAAADQAATAVAE</sequence>
<feature type="compositionally biased region" description="Low complexity" evidence="1">
    <location>
        <begin position="129"/>
        <end position="166"/>
    </location>
</feature>
<gene>
    <name evidence="3" type="ORF">OsI_00417</name>
</gene>
<evidence type="ECO:0000313" key="4">
    <source>
        <dbReference type="Proteomes" id="UP000007015"/>
    </source>
</evidence>
<evidence type="ECO:0000313" key="3">
    <source>
        <dbReference type="EMBL" id="EEC69959.1"/>
    </source>
</evidence>
<dbReference type="UniPathway" id="UPA00094"/>
<dbReference type="HOGENOM" id="CLU_1605398_0_0_1"/>
<name>B8ADB2_ORYSI</name>
<dbReference type="EMBL" id="CM000126">
    <property type="protein sequence ID" value="EEC69959.1"/>
    <property type="molecule type" value="Genomic_DNA"/>
</dbReference>
<evidence type="ECO:0000256" key="2">
    <source>
        <dbReference type="SAM" id="Phobius"/>
    </source>
</evidence>
<dbReference type="Gramene" id="BGIOSGA002791-TA">
    <property type="protein sequence ID" value="BGIOSGA002791-PA"/>
    <property type="gene ID" value="BGIOSGA002791"/>
</dbReference>
<reference evidence="3 4" key="1">
    <citation type="journal article" date="2005" name="PLoS Biol.">
        <title>The genomes of Oryza sativa: a history of duplications.</title>
        <authorList>
            <person name="Yu J."/>
            <person name="Wang J."/>
            <person name="Lin W."/>
            <person name="Li S."/>
            <person name="Li H."/>
            <person name="Zhou J."/>
            <person name="Ni P."/>
            <person name="Dong W."/>
            <person name="Hu S."/>
            <person name="Zeng C."/>
            <person name="Zhang J."/>
            <person name="Zhang Y."/>
            <person name="Li R."/>
            <person name="Xu Z."/>
            <person name="Li S."/>
            <person name="Li X."/>
            <person name="Zheng H."/>
            <person name="Cong L."/>
            <person name="Lin L."/>
            <person name="Yin J."/>
            <person name="Geng J."/>
            <person name="Li G."/>
            <person name="Shi J."/>
            <person name="Liu J."/>
            <person name="Lv H."/>
            <person name="Li J."/>
            <person name="Wang J."/>
            <person name="Deng Y."/>
            <person name="Ran L."/>
            <person name="Shi X."/>
            <person name="Wang X."/>
            <person name="Wu Q."/>
            <person name="Li C."/>
            <person name="Ren X."/>
            <person name="Wang J."/>
            <person name="Wang X."/>
            <person name="Li D."/>
            <person name="Liu D."/>
            <person name="Zhang X."/>
            <person name="Ji Z."/>
            <person name="Zhao W."/>
            <person name="Sun Y."/>
            <person name="Zhang Z."/>
            <person name="Bao J."/>
            <person name="Han Y."/>
            <person name="Dong L."/>
            <person name="Ji J."/>
            <person name="Chen P."/>
            <person name="Wu S."/>
            <person name="Liu J."/>
            <person name="Xiao Y."/>
            <person name="Bu D."/>
            <person name="Tan J."/>
            <person name="Yang L."/>
            <person name="Ye C."/>
            <person name="Zhang J."/>
            <person name="Xu J."/>
            <person name="Zhou Y."/>
            <person name="Yu Y."/>
            <person name="Zhang B."/>
            <person name="Zhuang S."/>
            <person name="Wei H."/>
            <person name="Liu B."/>
            <person name="Lei M."/>
            <person name="Yu H."/>
            <person name="Li Y."/>
            <person name="Xu H."/>
            <person name="Wei S."/>
            <person name="He X."/>
            <person name="Fang L."/>
            <person name="Zhang Z."/>
            <person name="Zhang Y."/>
            <person name="Huang X."/>
            <person name="Su Z."/>
            <person name="Tong W."/>
            <person name="Li J."/>
            <person name="Tong Z."/>
            <person name="Li S."/>
            <person name="Ye J."/>
            <person name="Wang L."/>
            <person name="Fang L."/>
            <person name="Lei T."/>
            <person name="Chen C."/>
            <person name="Chen H."/>
            <person name="Xu Z."/>
            <person name="Li H."/>
            <person name="Huang H."/>
            <person name="Zhang F."/>
            <person name="Xu H."/>
            <person name="Li N."/>
            <person name="Zhao C."/>
            <person name="Li S."/>
            <person name="Dong L."/>
            <person name="Huang Y."/>
            <person name="Li L."/>
            <person name="Xi Y."/>
            <person name="Qi Q."/>
            <person name="Li W."/>
            <person name="Zhang B."/>
            <person name="Hu W."/>
            <person name="Zhang Y."/>
            <person name="Tian X."/>
            <person name="Jiao Y."/>
            <person name="Liang X."/>
            <person name="Jin J."/>
            <person name="Gao L."/>
            <person name="Zheng W."/>
            <person name="Hao B."/>
            <person name="Liu S."/>
            <person name="Wang W."/>
            <person name="Yuan L."/>
            <person name="Cao M."/>
            <person name="McDermott J."/>
            <person name="Samudrala R."/>
            <person name="Wang J."/>
            <person name="Wong G.K."/>
            <person name="Yang H."/>
        </authorList>
    </citation>
    <scope>NUCLEOTIDE SEQUENCE [LARGE SCALE GENOMIC DNA]</scope>
    <source>
        <strain evidence="4">cv. 93-11</strain>
    </source>
</reference>
<evidence type="ECO:0000256" key="1">
    <source>
        <dbReference type="SAM" id="MobiDB-lite"/>
    </source>
</evidence>
<keyword evidence="2" id="KW-0472">Membrane</keyword>
<keyword evidence="2" id="KW-1133">Transmembrane helix</keyword>
<accession>B8ADB2</accession>
<feature type="transmembrane region" description="Helical" evidence="2">
    <location>
        <begin position="15"/>
        <end position="37"/>
    </location>
</feature>
<feature type="region of interest" description="Disordered" evidence="1">
    <location>
        <begin position="122"/>
        <end position="166"/>
    </location>
</feature>
<keyword evidence="2" id="KW-0812">Transmembrane</keyword>
<dbReference type="GO" id="GO:0006633">
    <property type="term" value="P:fatty acid biosynthetic process"/>
    <property type="evidence" value="ECO:0007669"/>
    <property type="project" value="UniProtKB-UniPathway"/>
</dbReference>
<keyword evidence="4" id="KW-1185">Reference proteome</keyword>
<protein>
    <submittedName>
        <fullName evidence="3">Uncharacterized protein</fullName>
    </submittedName>
</protein>
<organism evidence="3 4">
    <name type="scientific">Oryza sativa subsp. indica</name>
    <name type="common">Rice</name>
    <dbReference type="NCBI Taxonomy" id="39946"/>
    <lineage>
        <taxon>Eukaryota</taxon>
        <taxon>Viridiplantae</taxon>
        <taxon>Streptophyta</taxon>
        <taxon>Embryophyta</taxon>
        <taxon>Tracheophyta</taxon>
        <taxon>Spermatophyta</taxon>
        <taxon>Magnoliopsida</taxon>
        <taxon>Liliopsida</taxon>
        <taxon>Poales</taxon>
        <taxon>Poaceae</taxon>
        <taxon>BOP clade</taxon>
        <taxon>Oryzoideae</taxon>
        <taxon>Oryzeae</taxon>
        <taxon>Oryzinae</taxon>
        <taxon>Oryza</taxon>
        <taxon>Oryza sativa</taxon>
    </lineage>
</organism>
<dbReference type="AlphaFoldDB" id="B8ADB2"/>
<dbReference type="Proteomes" id="UP000007015">
    <property type="component" value="Chromosome 1"/>
</dbReference>
<dbReference type="STRING" id="39946.B8ADB2"/>
<proteinExistence type="predicted"/>